<feature type="compositionally biased region" description="Basic residues" evidence="1">
    <location>
        <begin position="63"/>
        <end position="72"/>
    </location>
</feature>
<accession>A0AAW1LRV6</accession>
<proteinExistence type="predicted"/>
<protein>
    <submittedName>
        <fullName evidence="2">Uncharacterized protein</fullName>
    </submittedName>
</protein>
<sequence>MCPAYLKGATAEISANGFQICKLMCPAYLKGATAEISANGFRKWKGLPKSSKLKEDNGTKSALRNKQKKKTQWRSDDSDSGEDDDPVLDDDLDMDVDDDDGDTECIFCNVRGKYDPDSVQEPMSRPDRNQWKQAMQEELQSLDDSGAWKIADDPESGTITKSLGKVLRVGFQTTQNFFCGLGEFQVRYSYTLAIFIEKQT</sequence>
<feature type="compositionally biased region" description="Acidic residues" evidence="1">
    <location>
        <begin position="78"/>
        <end position="97"/>
    </location>
</feature>
<dbReference type="Proteomes" id="UP001458880">
    <property type="component" value="Unassembled WGS sequence"/>
</dbReference>
<feature type="region of interest" description="Disordered" evidence="1">
    <location>
        <begin position="47"/>
        <end position="97"/>
    </location>
</feature>
<name>A0AAW1LRV6_POPJA</name>
<evidence type="ECO:0000256" key="1">
    <source>
        <dbReference type="SAM" id="MobiDB-lite"/>
    </source>
</evidence>
<comment type="caution">
    <text evidence="2">The sequence shown here is derived from an EMBL/GenBank/DDBJ whole genome shotgun (WGS) entry which is preliminary data.</text>
</comment>
<organism evidence="2 3">
    <name type="scientific">Popillia japonica</name>
    <name type="common">Japanese beetle</name>
    <dbReference type="NCBI Taxonomy" id="7064"/>
    <lineage>
        <taxon>Eukaryota</taxon>
        <taxon>Metazoa</taxon>
        <taxon>Ecdysozoa</taxon>
        <taxon>Arthropoda</taxon>
        <taxon>Hexapoda</taxon>
        <taxon>Insecta</taxon>
        <taxon>Pterygota</taxon>
        <taxon>Neoptera</taxon>
        <taxon>Endopterygota</taxon>
        <taxon>Coleoptera</taxon>
        <taxon>Polyphaga</taxon>
        <taxon>Scarabaeiformia</taxon>
        <taxon>Scarabaeidae</taxon>
        <taxon>Rutelinae</taxon>
        <taxon>Popillia</taxon>
    </lineage>
</organism>
<keyword evidence="3" id="KW-1185">Reference proteome</keyword>
<dbReference type="EMBL" id="JASPKY010000109">
    <property type="protein sequence ID" value="KAK9736731.1"/>
    <property type="molecule type" value="Genomic_DNA"/>
</dbReference>
<evidence type="ECO:0000313" key="2">
    <source>
        <dbReference type="EMBL" id="KAK9736731.1"/>
    </source>
</evidence>
<gene>
    <name evidence="2" type="ORF">QE152_g11295</name>
</gene>
<evidence type="ECO:0000313" key="3">
    <source>
        <dbReference type="Proteomes" id="UP001458880"/>
    </source>
</evidence>
<dbReference type="AlphaFoldDB" id="A0AAW1LRV6"/>
<reference evidence="2 3" key="1">
    <citation type="journal article" date="2024" name="BMC Genomics">
        <title>De novo assembly and annotation of Popillia japonica's genome with initial clues to its potential as an invasive pest.</title>
        <authorList>
            <person name="Cucini C."/>
            <person name="Boschi S."/>
            <person name="Funari R."/>
            <person name="Cardaioli E."/>
            <person name="Iannotti N."/>
            <person name="Marturano G."/>
            <person name="Paoli F."/>
            <person name="Bruttini M."/>
            <person name="Carapelli A."/>
            <person name="Frati F."/>
            <person name="Nardi F."/>
        </authorList>
    </citation>
    <scope>NUCLEOTIDE SEQUENCE [LARGE SCALE GENOMIC DNA]</scope>
    <source>
        <strain evidence="2">DMR45628</strain>
    </source>
</reference>